<evidence type="ECO:0000313" key="2">
    <source>
        <dbReference type="EMBL" id="TFJ81436.1"/>
    </source>
</evidence>
<dbReference type="EMBL" id="SDOX01000128">
    <property type="protein sequence ID" value="TFJ81436.1"/>
    <property type="molecule type" value="Genomic_DNA"/>
</dbReference>
<comment type="caution">
    <text evidence="2">The sequence shown here is derived from an EMBL/GenBank/DDBJ whole genome shotgun (WGS) entry which is preliminary data.</text>
</comment>
<dbReference type="OrthoDB" id="10277633at2759"/>
<organism evidence="2 3">
    <name type="scientific">Nannochloropsis salina CCMP1776</name>
    <dbReference type="NCBI Taxonomy" id="1027361"/>
    <lineage>
        <taxon>Eukaryota</taxon>
        <taxon>Sar</taxon>
        <taxon>Stramenopiles</taxon>
        <taxon>Ochrophyta</taxon>
        <taxon>Eustigmatophyceae</taxon>
        <taxon>Eustigmatales</taxon>
        <taxon>Monodopsidaceae</taxon>
        <taxon>Microchloropsis</taxon>
        <taxon>Microchloropsis salina</taxon>
    </lineage>
</organism>
<proteinExistence type="predicted"/>
<name>A0A4D9CRL2_9STRA</name>
<evidence type="ECO:0000256" key="1">
    <source>
        <dbReference type="SAM" id="SignalP"/>
    </source>
</evidence>
<feature type="signal peptide" evidence="1">
    <location>
        <begin position="1"/>
        <end position="26"/>
    </location>
</feature>
<protein>
    <recommendedName>
        <fullName evidence="4">RxLR effector protein</fullName>
    </recommendedName>
</protein>
<keyword evidence="3" id="KW-1185">Reference proteome</keyword>
<reference evidence="2 3" key="1">
    <citation type="submission" date="2019-01" db="EMBL/GenBank/DDBJ databases">
        <title>Nuclear Genome Assembly of the Microalgal Biofuel strain Nannochloropsis salina CCMP1776.</title>
        <authorList>
            <person name="Hovde B."/>
        </authorList>
    </citation>
    <scope>NUCLEOTIDE SEQUENCE [LARGE SCALE GENOMIC DNA]</scope>
    <source>
        <strain evidence="2 3">CCMP1776</strain>
    </source>
</reference>
<keyword evidence="1" id="KW-0732">Signal</keyword>
<evidence type="ECO:0000313" key="3">
    <source>
        <dbReference type="Proteomes" id="UP000355283"/>
    </source>
</evidence>
<gene>
    <name evidence="2" type="ORF">NSK_007397</name>
</gene>
<evidence type="ECO:0008006" key="4">
    <source>
        <dbReference type="Google" id="ProtNLM"/>
    </source>
</evidence>
<accession>A0A4D9CRL2</accession>
<dbReference type="AlphaFoldDB" id="A0A4D9CRL2"/>
<feature type="chain" id="PRO_5020033595" description="RxLR effector protein" evidence="1">
    <location>
        <begin position="27"/>
        <end position="315"/>
    </location>
</feature>
<dbReference type="Proteomes" id="UP000355283">
    <property type="component" value="Unassembled WGS sequence"/>
</dbReference>
<sequence length="315" mass="35239">MGFSSHAVVQQVLATTLLLFITLASTKDVEIDNAGGGSTARKAGGAKKTGLFQRISRALDTGSAMDDDGTPFTDEMWEATRDEGEPVDPALMDFKNPVERTDAWKFDDGLKMLQTSMDGDLTNPVRDLVNGAKDLHAAWAVPHVFRALVTQVPLFQAFKPIQEIIKDKSRDEDYSPEDGVKAAGIFKSFMLRSMDVLDTLRDPEKFAAKLQGYAESKDKTLLDLFAKASRGEDENHKEINNFFMRQELGDVIDLDFLGFSGVEPSFLPGFRNQVKEFAPNMYNALMTDPNMKKYMEDPFKAVEEGKELLRNFQNR</sequence>